<organism evidence="10 11">
    <name type="scientific">Actinomyces oris</name>
    <dbReference type="NCBI Taxonomy" id="544580"/>
    <lineage>
        <taxon>Bacteria</taxon>
        <taxon>Bacillati</taxon>
        <taxon>Actinomycetota</taxon>
        <taxon>Actinomycetes</taxon>
        <taxon>Actinomycetales</taxon>
        <taxon>Actinomycetaceae</taxon>
        <taxon>Actinomyces</taxon>
    </lineage>
</organism>
<reference evidence="10 11" key="1">
    <citation type="submission" date="2016-12" db="EMBL/GenBank/DDBJ databases">
        <title>Genomic comparison of strains in the 'Actinomyces naeslundii' group.</title>
        <authorList>
            <person name="Mughal S.R."/>
            <person name="Do T."/>
            <person name="Gilbert S.C."/>
            <person name="Witherden E.A."/>
            <person name="Didelot X."/>
            <person name="Beighton D."/>
        </authorList>
    </citation>
    <scope>NUCLEOTIDE SEQUENCE [LARGE SCALE GENOMIC DNA]</scope>
    <source>
        <strain evidence="10 11">G53E</strain>
    </source>
</reference>
<evidence type="ECO:0000256" key="3">
    <source>
        <dbReference type="ARBA" id="ARBA00022475"/>
    </source>
</evidence>
<evidence type="ECO:0000256" key="9">
    <source>
        <dbReference type="SAM" id="Phobius"/>
    </source>
</evidence>
<feature type="transmembrane region" description="Helical" evidence="9">
    <location>
        <begin position="413"/>
        <end position="433"/>
    </location>
</feature>
<evidence type="ECO:0000256" key="4">
    <source>
        <dbReference type="ARBA" id="ARBA00022692"/>
    </source>
</evidence>
<feature type="transmembrane region" description="Helical" evidence="9">
    <location>
        <begin position="445"/>
        <end position="473"/>
    </location>
</feature>
<evidence type="ECO:0000256" key="5">
    <source>
        <dbReference type="ARBA" id="ARBA00022989"/>
    </source>
</evidence>
<dbReference type="InterPro" id="IPR000109">
    <property type="entry name" value="POT_fam"/>
</dbReference>
<feature type="transmembrane region" description="Helical" evidence="9">
    <location>
        <begin position="299"/>
        <end position="319"/>
    </location>
</feature>
<protein>
    <submittedName>
        <fullName evidence="10">MFS transporter</fullName>
    </submittedName>
</protein>
<dbReference type="SUPFAM" id="SSF103473">
    <property type="entry name" value="MFS general substrate transporter"/>
    <property type="match status" value="1"/>
</dbReference>
<comment type="caution">
    <text evidence="10">The sequence shown here is derived from an EMBL/GenBank/DDBJ whole genome shotgun (WGS) entry which is preliminary data.</text>
</comment>
<feature type="region of interest" description="Disordered" evidence="8">
    <location>
        <begin position="1"/>
        <end position="39"/>
    </location>
</feature>
<dbReference type="Gene3D" id="1.20.1250.20">
    <property type="entry name" value="MFS general substrate transporter like domains"/>
    <property type="match status" value="1"/>
</dbReference>
<evidence type="ECO:0000256" key="8">
    <source>
        <dbReference type="SAM" id="MobiDB-lite"/>
    </source>
</evidence>
<keyword evidence="3" id="KW-1003">Cell membrane</keyword>
<dbReference type="GO" id="GO:0006857">
    <property type="term" value="P:oligopeptide transport"/>
    <property type="evidence" value="ECO:0007669"/>
    <property type="project" value="InterPro"/>
</dbReference>
<keyword evidence="4 7" id="KW-0812">Transmembrane</keyword>
<feature type="transmembrane region" description="Helical" evidence="9">
    <location>
        <begin position="510"/>
        <end position="530"/>
    </location>
</feature>
<evidence type="ECO:0000256" key="2">
    <source>
        <dbReference type="ARBA" id="ARBA00022448"/>
    </source>
</evidence>
<feature type="transmembrane region" description="Helical" evidence="9">
    <location>
        <begin position="168"/>
        <end position="190"/>
    </location>
</feature>
<dbReference type="GO" id="GO:1904680">
    <property type="term" value="F:peptide transmembrane transporter activity"/>
    <property type="evidence" value="ECO:0007669"/>
    <property type="project" value="InterPro"/>
</dbReference>
<dbReference type="InterPro" id="IPR050171">
    <property type="entry name" value="MFS_Transporters"/>
</dbReference>
<dbReference type="InterPro" id="IPR036259">
    <property type="entry name" value="MFS_trans_sf"/>
</dbReference>
<feature type="transmembrane region" description="Helical" evidence="9">
    <location>
        <begin position="143"/>
        <end position="162"/>
    </location>
</feature>
<evidence type="ECO:0000256" key="1">
    <source>
        <dbReference type="ARBA" id="ARBA00004651"/>
    </source>
</evidence>
<dbReference type="InterPro" id="IPR018456">
    <property type="entry name" value="PTR2_symporter_CS"/>
</dbReference>
<sequence length="547" mass="58874">MAQSESDSTSGPMSDSTSGPTSAAATAVNEREDRLAEPGRLISSRWRPRSLRTTPSRQDRGLFGHPRGLPWMLNVEMWERFSYYGMRAILLYFITDTVARGGLGLSETSGQVVIALYGMAVYFLAIPGGIFADRIIGPWLSTLYGGVVIMAGHICLTIPSTVTSWTGIVLVAVGTGFIKPNLTTIVGGLYDDDDIRRDAGFQLFYMSINVGAFASPLLTGWLREHYGYHAGFSSAAIGMAFALGAFIYGRHKLSAFAFTVPSPIRPEERRRLLLGSLGVLVAVGAVVAVLKAITGNLVTTVATAGLLVPVGAAVAYFVVMFRSPKVTAPERTHLRAYIPLWIGAVLFFMITEQAAGKMATFADSNTDLRLPLFGWSITAEAYQSVNPAAIVILAPMVGMLFTRRAGRFPSTIMKFVIAVLIVGLSALMLGYGFQIWPGGEHLSPWWFLALVYVIQTVAELFLTPVGLATTTALAPKSFASQAMGLWWLSVATGQGVAGFVIAQTEDASDATYYYGLGVATLLMALVLFAVAPWTQRQMADVEVAVQD</sequence>
<gene>
    <name evidence="10" type="ORF">BKH15_07575</name>
</gene>
<proteinExistence type="inferred from homology"/>
<name>A0A1Q8X8V0_9ACTO</name>
<comment type="similarity">
    <text evidence="7">Belongs to the major facilitator superfamily. Proton-dependent oligopeptide transporter (POT/PTR) (TC 2.A.17) family.</text>
</comment>
<dbReference type="GO" id="GO:0005886">
    <property type="term" value="C:plasma membrane"/>
    <property type="evidence" value="ECO:0007669"/>
    <property type="project" value="UniProtKB-SubCell"/>
</dbReference>
<feature type="transmembrane region" description="Helical" evidence="9">
    <location>
        <begin position="81"/>
        <end position="99"/>
    </location>
</feature>
<feature type="transmembrane region" description="Helical" evidence="9">
    <location>
        <begin position="485"/>
        <end position="504"/>
    </location>
</feature>
<dbReference type="CDD" id="cd17346">
    <property type="entry name" value="MFS_DtpA_like"/>
    <property type="match status" value="1"/>
</dbReference>
<evidence type="ECO:0000256" key="6">
    <source>
        <dbReference type="ARBA" id="ARBA00023136"/>
    </source>
</evidence>
<dbReference type="InterPro" id="IPR005279">
    <property type="entry name" value="Dipep/tripep_permease"/>
</dbReference>
<feature type="transmembrane region" description="Helical" evidence="9">
    <location>
        <begin position="381"/>
        <end position="401"/>
    </location>
</feature>
<dbReference type="EMBL" id="MSKW01000014">
    <property type="protein sequence ID" value="OLO76743.1"/>
    <property type="molecule type" value="Genomic_DNA"/>
</dbReference>
<evidence type="ECO:0000256" key="7">
    <source>
        <dbReference type="RuleBase" id="RU003755"/>
    </source>
</evidence>
<feature type="transmembrane region" description="Helical" evidence="9">
    <location>
        <begin position="340"/>
        <end position="361"/>
    </location>
</feature>
<accession>A0A1Q8X8V0</accession>
<keyword evidence="5 9" id="KW-1133">Transmembrane helix</keyword>
<dbReference type="NCBIfam" id="TIGR00924">
    <property type="entry name" value="yjdL_sub1_fam"/>
    <property type="match status" value="1"/>
</dbReference>
<dbReference type="PROSITE" id="PS01023">
    <property type="entry name" value="PTR2_2"/>
    <property type="match status" value="1"/>
</dbReference>
<keyword evidence="2 7" id="KW-0813">Transport</keyword>
<keyword evidence="6 9" id="KW-0472">Membrane</keyword>
<feature type="transmembrane region" description="Helical" evidence="9">
    <location>
        <begin position="272"/>
        <end position="293"/>
    </location>
</feature>
<feature type="transmembrane region" description="Helical" evidence="9">
    <location>
        <begin position="228"/>
        <end position="248"/>
    </location>
</feature>
<feature type="compositionally biased region" description="Low complexity" evidence="8">
    <location>
        <begin position="14"/>
        <end position="27"/>
    </location>
</feature>
<feature type="transmembrane region" description="Helical" evidence="9">
    <location>
        <begin position="202"/>
        <end position="222"/>
    </location>
</feature>
<dbReference type="Proteomes" id="UP000186769">
    <property type="component" value="Unassembled WGS sequence"/>
</dbReference>
<evidence type="ECO:0000313" key="11">
    <source>
        <dbReference type="Proteomes" id="UP000186769"/>
    </source>
</evidence>
<dbReference type="PANTHER" id="PTHR23517">
    <property type="entry name" value="RESISTANCE PROTEIN MDTM, PUTATIVE-RELATED-RELATED"/>
    <property type="match status" value="1"/>
</dbReference>
<feature type="compositionally biased region" description="Polar residues" evidence="8">
    <location>
        <begin position="1"/>
        <end position="13"/>
    </location>
</feature>
<dbReference type="PANTHER" id="PTHR23517:SF15">
    <property type="entry name" value="PROTON-DEPENDENT OLIGOPEPTIDE FAMILY TRANSPORT PROTEIN"/>
    <property type="match status" value="1"/>
</dbReference>
<feature type="transmembrane region" description="Helical" evidence="9">
    <location>
        <begin position="111"/>
        <end position="131"/>
    </location>
</feature>
<dbReference type="AlphaFoldDB" id="A0A1Q8X8V0"/>
<dbReference type="Pfam" id="PF00854">
    <property type="entry name" value="PTR2"/>
    <property type="match status" value="1"/>
</dbReference>
<comment type="subcellular location">
    <subcellularLocation>
        <location evidence="1">Cell membrane</location>
        <topology evidence="1">Multi-pass membrane protein</topology>
    </subcellularLocation>
    <subcellularLocation>
        <location evidence="7">Membrane</location>
        <topology evidence="7">Multi-pass membrane protein</topology>
    </subcellularLocation>
</comment>
<evidence type="ECO:0000313" key="10">
    <source>
        <dbReference type="EMBL" id="OLO76743.1"/>
    </source>
</evidence>